<name>A0ABU2DQY5_9MICC</name>
<evidence type="ECO:0000256" key="1">
    <source>
        <dbReference type="SAM" id="MobiDB-lite"/>
    </source>
</evidence>
<feature type="region of interest" description="Disordered" evidence="1">
    <location>
        <begin position="286"/>
        <end position="313"/>
    </location>
</feature>
<accession>A0ABU2DQY5</accession>
<evidence type="ECO:0000313" key="3">
    <source>
        <dbReference type="Proteomes" id="UP001251870"/>
    </source>
</evidence>
<evidence type="ECO:0008006" key="4">
    <source>
        <dbReference type="Google" id="ProtNLM"/>
    </source>
</evidence>
<feature type="compositionally biased region" description="Acidic residues" evidence="1">
    <location>
        <begin position="291"/>
        <end position="313"/>
    </location>
</feature>
<proteinExistence type="predicted"/>
<sequence length="313" mass="33667">MSPRTDSQLPASRPGPVRVGAAVAGVLFVPVVLTGCVSLGEPVYGQDGPPQYGPDEIPHLEAMLEEAQDNMLAQDSVRISIAGEAGDYPPEFVNDGMWEEADTVEMVLAGTPDVSAVEVAVRLDEDEVMTLRSVDGETYLSSAGVLTALEASVEQDPALRSEDVDFELMERELDDRWLADSSAAPYTDWPDVGEILDSVEENADEELSEVAGELELSGDGYFYSYSAEGVDVTFSADEEPKLSGADYDEGQVELGGWNEEEVPEVPSEVVSEWEFEEIVIRSLGGYSGDGFGEDFGDPGGDPWDEEDSVPAGY</sequence>
<dbReference type="RefSeq" id="WP_310547773.1">
    <property type="nucleotide sequence ID" value="NZ_JAVKGR010000003.1"/>
</dbReference>
<evidence type="ECO:0000313" key="2">
    <source>
        <dbReference type="EMBL" id="MDR8018780.1"/>
    </source>
</evidence>
<reference evidence="2 3" key="1">
    <citation type="submission" date="2023-09" db="EMBL/GenBank/DDBJ databases">
        <title>Description of three actinobacteria isolated from air of manufacturing shop in a pharmaceutical factory.</title>
        <authorList>
            <person name="Zhang D.-F."/>
        </authorList>
    </citation>
    <scope>NUCLEOTIDE SEQUENCE [LARGE SCALE GENOMIC DNA]</scope>
    <source>
        <strain evidence="2 3">LY-0111</strain>
    </source>
</reference>
<organism evidence="2 3">
    <name type="scientific">Nesterenkonia aerolata</name>
    <dbReference type="NCBI Taxonomy" id="3074079"/>
    <lineage>
        <taxon>Bacteria</taxon>
        <taxon>Bacillati</taxon>
        <taxon>Actinomycetota</taxon>
        <taxon>Actinomycetes</taxon>
        <taxon>Micrococcales</taxon>
        <taxon>Micrococcaceae</taxon>
        <taxon>Nesterenkonia</taxon>
    </lineage>
</organism>
<protein>
    <recommendedName>
        <fullName evidence="4">Lipoprotein</fullName>
    </recommendedName>
</protein>
<dbReference type="EMBL" id="JAVKGR010000003">
    <property type="protein sequence ID" value="MDR8018780.1"/>
    <property type="molecule type" value="Genomic_DNA"/>
</dbReference>
<keyword evidence="3" id="KW-1185">Reference proteome</keyword>
<dbReference type="Proteomes" id="UP001251870">
    <property type="component" value="Unassembled WGS sequence"/>
</dbReference>
<comment type="caution">
    <text evidence="2">The sequence shown here is derived from an EMBL/GenBank/DDBJ whole genome shotgun (WGS) entry which is preliminary data.</text>
</comment>
<gene>
    <name evidence="2" type="ORF">RIL96_04285</name>
</gene>